<evidence type="ECO:0000256" key="3">
    <source>
        <dbReference type="ARBA" id="ARBA00022741"/>
    </source>
</evidence>
<reference evidence="10" key="1">
    <citation type="submission" date="2023-02" db="EMBL/GenBank/DDBJ databases">
        <title>Host association and intracellularity evolved multiple times independently in the Rickettsiales.</title>
        <authorList>
            <person name="Castelli M."/>
            <person name="Nardi T."/>
            <person name="Gammuto L."/>
            <person name="Bellinzona G."/>
            <person name="Sabaneyeva E."/>
            <person name="Potekhin A."/>
            <person name="Serra V."/>
            <person name="Petroni G."/>
            <person name="Sassera D."/>
        </authorList>
    </citation>
    <scope>NUCLEOTIDE SEQUENCE</scope>
    <source>
        <strain evidence="10">USBL-36I1</strain>
    </source>
</reference>
<comment type="function">
    <text evidence="6">An essential GTPase that binds both GDP and GTP, with rapid nucleotide exchange. Plays a role in 16S rRNA processing and 30S ribosomal subunit biogenesis and possibly also in cell cycle regulation and energy metabolism.</text>
</comment>
<dbReference type="GO" id="GO:0070181">
    <property type="term" value="F:small ribosomal subunit rRNA binding"/>
    <property type="evidence" value="ECO:0007669"/>
    <property type="project" value="UniProtKB-UniRule"/>
</dbReference>
<feature type="binding site" evidence="6">
    <location>
        <begin position="59"/>
        <end position="63"/>
    </location>
    <ligand>
        <name>GTP</name>
        <dbReference type="ChEBI" id="CHEBI:37565"/>
    </ligand>
</feature>
<dbReference type="InterPro" id="IPR009019">
    <property type="entry name" value="KH_sf_prok-type"/>
</dbReference>
<feature type="domain" description="Era-type G" evidence="9">
    <location>
        <begin position="4"/>
        <end position="234"/>
    </location>
</feature>
<proteinExistence type="inferred from homology"/>
<feature type="region of interest" description="G1" evidence="7">
    <location>
        <begin position="12"/>
        <end position="19"/>
    </location>
</feature>
<sequence length="347" mass="40307">MDTKTSVVAIIGQPNSGKSTLLNYLMKDNLSIVTNKVQTTRFSIKGILNYENTQLVLIDTPGLFEPRQDHLLEKYIVKNAINSIKYADILVFLLDIMQITRVFRNEITYLNQSQYNNTDISPNKNHSDIDNINQNQLKDLPQSPEMREFIDINRTLMKKNRKNSPLIFAVNKFDLYNEHLKHNHNNFAIYPNKHDILKIINYIKKDFHEIHNISATSGDGIENLISSLCQISPQGEWNYDCKTDLTPQKIAEEITREQIYLQLNKELPYSIHIYTESWNETIDKIVIKQAICVIKNSQKVIVIGENGKRIKEIGISSREKISLKFNKNIDLFLFVKVKPDWIKQLSN</sequence>
<dbReference type="GO" id="GO:0000028">
    <property type="term" value="P:ribosomal small subunit assembly"/>
    <property type="evidence" value="ECO:0007669"/>
    <property type="project" value="TreeGrafter"/>
</dbReference>
<dbReference type="Gene3D" id="3.30.300.20">
    <property type="match status" value="1"/>
</dbReference>
<dbReference type="Gene3D" id="3.40.50.300">
    <property type="entry name" value="P-loop containing nucleotide triphosphate hydrolases"/>
    <property type="match status" value="1"/>
</dbReference>
<feature type="region of interest" description="G4" evidence="7">
    <location>
        <begin position="171"/>
        <end position="174"/>
    </location>
</feature>
<keyword evidence="6" id="KW-1003">Cell membrane</keyword>
<dbReference type="Pfam" id="PF01926">
    <property type="entry name" value="MMR_HSR1"/>
    <property type="match status" value="1"/>
</dbReference>
<evidence type="ECO:0000256" key="6">
    <source>
        <dbReference type="HAMAP-Rule" id="MF_00367"/>
    </source>
</evidence>
<dbReference type="PANTHER" id="PTHR42698">
    <property type="entry name" value="GTPASE ERA"/>
    <property type="match status" value="1"/>
</dbReference>
<dbReference type="AlphaFoldDB" id="A0AAE4VLK7"/>
<evidence type="ECO:0000313" key="11">
    <source>
        <dbReference type="Proteomes" id="UP001289135"/>
    </source>
</evidence>
<keyword evidence="11" id="KW-1185">Reference proteome</keyword>
<organism evidence="10 11">
    <name type="scientific">Lyticum sinuosum</name>
    <dbReference type="NCBI Taxonomy" id="1332059"/>
    <lineage>
        <taxon>Bacteria</taxon>
        <taxon>Pseudomonadati</taxon>
        <taxon>Pseudomonadota</taxon>
        <taxon>Alphaproteobacteria</taxon>
        <taxon>Rickettsiales</taxon>
        <taxon>Lyticum</taxon>
    </lineage>
</organism>
<feature type="region of interest" description="G2" evidence="7">
    <location>
        <begin position="38"/>
        <end position="42"/>
    </location>
</feature>
<dbReference type="NCBIfam" id="TIGR00231">
    <property type="entry name" value="small_GTP"/>
    <property type="match status" value="1"/>
</dbReference>
<comment type="caution">
    <text evidence="10">The sequence shown here is derived from an EMBL/GenBank/DDBJ whole genome shotgun (WGS) entry which is preliminary data.</text>
</comment>
<evidence type="ECO:0000256" key="2">
    <source>
        <dbReference type="ARBA" id="ARBA00020484"/>
    </source>
</evidence>
<dbReference type="CDD" id="cd04163">
    <property type="entry name" value="Era"/>
    <property type="match status" value="1"/>
</dbReference>
<feature type="binding site" evidence="6">
    <location>
        <begin position="171"/>
        <end position="174"/>
    </location>
    <ligand>
        <name>GTP</name>
        <dbReference type="ChEBI" id="CHEBI:37565"/>
    </ligand>
</feature>
<evidence type="ECO:0000256" key="1">
    <source>
        <dbReference type="ARBA" id="ARBA00007921"/>
    </source>
</evidence>
<dbReference type="GO" id="GO:0005525">
    <property type="term" value="F:GTP binding"/>
    <property type="evidence" value="ECO:0007669"/>
    <property type="project" value="UniProtKB-UniRule"/>
</dbReference>
<dbReference type="InterPro" id="IPR030388">
    <property type="entry name" value="G_ERA_dom"/>
</dbReference>
<dbReference type="PROSITE" id="PS51713">
    <property type="entry name" value="G_ERA"/>
    <property type="match status" value="1"/>
</dbReference>
<feature type="region of interest" description="G5" evidence="7">
    <location>
        <begin position="213"/>
        <end position="215"/>
    </location>
</feature>
<dbReference type="NCBIfam" id="NF000908">
    <property type="entry name" value="PRK00089.1"/>
    <property type="match status" value="1"/>
</dbReference>
<accession>A0AAE4VLK7</accession>
<dbReference type="SUPFAM" id="SSF54814">
    <property type="entry name" value="Prokaryotic type KH domain (KH-domain type II)"/>
    <property type="match status" value="1"/>
</dbReference>
<protein>
    <recommendedName>
        <fullName evidence="2 6">GTPase Era</fullName>
    </recommendedName>
</protein>
<dbReference type="GO" id="GO:0043024">
    <property type="term" value="F:ribosomal small subunit binding"/>
    <property type="evidence" value="ECO:0007669"/>
    <property type="project" value="TreeGrafter"/>
</dbReference>
<comment type="similarity">
    <text evidence="1 6 7">Belongs to the TRAFAC class TrmE-Era-EngA-EngB-Septin-like GTPase superfamily. Era GTPase family.</text>
</comment>
<keyword evidence="6" id="KW-0699">rRNA-binding</keyword>
<dbReference type="InterPro" id="IPR015946">
    <property type="entry name" value="KH_dom-like_a/b"/>
</dbReference>
<dbReference type="InterPro" id="IPR004044">
    <property type="entry name" value="KH_dom_type_2"/>
</dbReference>
<dbReference type="HAMAP" id="MF_00367">
    <property type="entry name" value="GTPase_Era"/>
    <property type="match status" value="1"/>
</dbReference>
<keyword evidence="6" id="KW-0690">Ribosome biogenesis</keyword>
<keyword evidence="6" id="KW-0472">Membrane</keyword>
<dbReference type="GO" id="GO:0005737">
    <property type="term" value="C:cytoplasm"/>
    <property type="evidence" value="ECO:0007669"/>
    <property type="project" value="UniProtKB-SubCell"/>
</dbReference>
<evidence type="ECO:0000256" key="4">
    <source>
        <dbReference type="ARBA" id="ARBA00022884"/>
    </source>
</evidence>
<dbReference type="SUPFAM" id="SSF52540">
    <property type="entry name" value="P-loop containing nucleoside triphosphate hydrolases"/>
    <property type="match status" value="1"/>
</dbReference>
<dbReference type="PANTHER" id="PTHR42698:SF2">
    <property type="entry name" value="GTPASE ERA-LIKE, CHLOROPLASTIC"/>
    <property type="match status" value="1"/>
</dbReference>
<comment type="subcellular location">
    <subcellularLocation>
        <location evidence="6">Cytoplasm</location>
    </subcellularLocation>
    <subcellularLocation>
        <location evidence="6">Cell membrane</location>
        <topology evidence="6">Peripheral membrane protein</topology>
    </subcellularLocation>
</comment>
<feature type="region of interest" description="G3" evidence="7">
    <location>
        <begin position="59"/>
        <end position="62"/>
    </location>
</feature>
<dbReference type="InterPro" id="IPR006073">
    <property type="entry name" value="GTP-bd"/>
</dbReference>
<dbReference type="Proteomes" id="UP001289135">
    <property type="component" value="Unassembled WGS sequence"/>
</dbReference>
<dbReference type="Pfam" id="PF07650">
    <property type="entry name" value="KH_2"/>
    <property type="match status" value="1"/>
</dbReference>
<dbReference type="InterPro" id="IPR005662">
    <property type="entry name" value="GTPase_Era-like"/>
</dbReference>
<evidence type="ECO:0000259" key="8">
    <source>
        <dbReference type="PROSITE" id="PS50823"/>
    </source>
</evidence>
<evidence type="ECO:0000256" key="5">
    <source>
        <dbReference type="ARBA" id="ARBA00023134"/>
    </source>
</evidence>
<keyword evidence="6" id="KW-0963">Cytoplasm</keyword>
<dbReference type="InterPro" id="IPR005225">
    <property type="entry name" value="Small_GTP-bd"/>
</dbReference>
<evidence type="ECO:0000313" key="10">
    <source>
        <dbReference type="EMBL" id="MDZ5761051.1"/>
    </source>
</evidence>
<dbReference type="PRINTS" id="PR00326">
    <property type="entry name" value="GTP1OBG"/>
</dbReference>
<evidence type="ECO:0000256" key="7">
    <source>
        <dbReference type="PROSITE-ProRule" id="PRU01050"/>
    </source>
</evidence>
<dbReference type="InterPro" id="IPR027417">
    <property type="entry name" value="P-loop_NTPase"/>
</dbReference>
<dbReference type="GO" id="GO:0005886">
    <property type="term" value="C:plasma membrane"/>
    <property type="evidence" value="ECO:0007669"/>
    <property type="project" value="UniProtKB-SubCell"/>
</dbReference>
<evidence type="ECO:0000259" key="9">
    <source>
        <dbReference type="PROSITE" id="PS51713"/>
    </source>
</evidence>
<gene>
    <name evidence="6" type="primary">era</name>
    <name evidence="10" type="ORF">Lyticum_00212</name>
</gene>
<dbReference type="PROSITE" id="PS50823">
    <property type="entry name" value="KH_TYPE_2"/>
    <property type="match status" value="1"/>
</dbReference>
<keyword evidence="3 6" id="KW-0547">Nucleotide-binding</keyword>
<keyword evidence="4 6" id="KW-0694">RNA-binding</keyword>
<dbReference type="EMBL" id="JARGYU010000001">
    <property type="protein sequence ID" value="MDZ5761051.1"/>
    <property type="molecule type" value="Genomic_DNA"/>
</dbReference>
<feature type="domain" description="KH type-2" evidence="8">
    <location>
        <begin position="263"/>
        <end position="339"/>
    </location>
</feature>
<name>A0AAE4VLK7_9RICK</name>
<comment type="subunit">
    <text evidence="6">Monomer.</text>
</comment>
<feature type="binding site" evidence="6">
    <location>
        <begin position="12"/>
        <end position="19"/>
    </location>
    <ligand>
        <name>GTP</name>
        <dbReference type="ChEBI" id="CHEBI:37565"/>
    </ligand>
</feature>
<dbReference type="GO" id="GO:0003924">
    <property type="term" value="F:GTPase activity"/>
    <property type="evidence" value="ECO:0007669"/>
    <property type="project" value="UniProtKB-UniRule"/>
</dbReference>
<dbReference type="RefSeq" id="WP_322498482.1">
    <property type="nucleotide sequence ID" value="NZ_JARGYU010000001.1"/>
</dbReference>
<keyword evidence="5 6" id="KW-0342">GTP-binding</keyword>
<dbReference type="CDD" id="cd22534">
    <property type="entry name" value="KH-II_Era"/>
    <property type="match status" value="1"/>
</dbReference>